<accession>A0A3N1DC96</accession>
<proteinExistence type="predicted"/>
<reference evidence="2 3" key="1">
    <citation type="submission" date="2018-11" db="EMBL/GenBank/DDBJ databases">
        <title>Sequencing the genomes of 1000 actinobacteria strains.</title>
        <authorList>
            <person name="Klenk H.-P."/>
        </authorList>
    </citation>
    <scope>NUCLEOTIDE SEQUENCE [LARGE SCALE GENOMIC DNA]</scope>
    <source>
        <strain evidence="2 3">DSM 44254</strain>
    </source>
</reference>
<dbReference type="EMBL" id="RJKE01000001">
    <property type="protein sequence ID" value="ROO91154.1"/>
    <property type="molecule type" value="Genomic_DNA"/>
</dbReference>
<feature type="compositionally biased region" description="Basic and acidic residues" evidence="1">
    <location>
        <begin position="306"/>
        <end position="328"/>
    </location>
</feature>
<dbReference type="OrthoDB" id="3468003at2"/>
<feature type="region of interest" description="Disordered" evidence="1">
    <location>
        <begin position="1"/>
        <end position="334"/>
    </location>
</feature>
<keyword evidence="3" id="KW-1185">Reference proteome</keyword>
<protein>
    <submittedName>
        <fullName evidence="2">Uncharacterized protein</fullName>
    </submittedName>
</protein>
<dbReference type="RefSeq" id="WP_123670012.1">
    <property type="nucleotide sequence ID" value="NZ_RJKE01000001.1"/>
</dbReference>
<feature type="compositionally biased region" description="Polar residues" evidence="1">
    <location>
        <begin position="1"/>
        <end position="13"/>
    </location>
</feature>
<organism evidence="2 3">
    <name type="scientific">Actinocorallia herbida</name>
    <dbReference type="NCBI Taxonomy" id="58109"/>
    <lineage>
        <taxon>Bacteria</taxon>
        <taxon>Bacillati</taxon>
        <taxon>Actinomycetota</taxon>
        <taxon>Actinomycetes</taxon>
        <taxon>Streptosporangiales</taxon>
        <taxon>Thermomonosporaceae</taxon>
        <taxon>Actinocorallia</taxon>
    </lineage>
</organism>
<evidence type="ECO:0000256" key="1">
    <source>
        <dbReference type="SAM" id="MobiDB-lite"/>
    </source>
</evidence>
<evidence type="ECO:0000313" key="3">
    <source>
        <dbReference type="Proteomes" id="UP000272400"/>
    </source>
</evidence>
<dbReference type="AlphaFoldDB" id="A0A3N1DC96"/>
<comment type="caution">
    <text evidence="2">The sequence shown here is derived from an EMBL/GenBank/DDBJ whole genome shotgun (WGS) entry which is preliminary data.</text>
</comment>
<dbReference type="PROSITE" id="PS00387">
    <property type="entry name" value="PPASE"/>
    <property type="match status" value="1"/>
</dbReference>
<feature type="region of interest" description="Disordered" evidence="1">
    <location>
        <begin position="362"/>
        <end position="396"/>
    </location>
</feature>
<feature type="compositionally biased region" description="Pro residues" evidence="1">
    <location>
        <begin position="33"/>
        <end position="46"/>
    </location>
</feature>
<name>A0A3N1DC96_9ACTN</name>
<evidence type="ECO:0000313" key="2">
    <source>
        <dbReference type="EMBL" id="ROO91154.1"/>
    </source>
</evidence>
<sequence>MGYPGDSNQQRPSWDSDPLDASEDDWSRHPLSAPVPPQQPPLPPEEQPSEGTASWHGPESGAAWAGEQPGGAWLEGAAARQQGPLDDKPWPEAPQGGQPENPLAAPSAGYADPAVAGYGNNSWQPSPEAAYDGPSGPQQSPWHDGVGARGAGPGVPAPSGEPAGGYDNPTIATPPPAAEGGTGTYALPQYGEPQRFEQEAGSGPYQQVAEQDPYAREAYAQDPYAQDPYAAPQGAYAADPYGDEARHDAERFGGGATASGSYEVPRYDADRSFSGAQAVPPPAGWGEPRAESVPPQQARAAQGDSPYDRGEQWQPDGAREEIGSERRGGGGGGGRKGLIIAGGLVAAVVVAGAGAYALTRGDEKPPGGGAMQTGGQNPVPGDSADPGTGASAEPSLPVSAGLLKSRKTDPKPLKPGEVFAKDKFTVQGTTYVMHIRKVSKDCSAAVHGTALQSALKKGKCTQFLRATFATKDGRMIGTVGVANLATSQAAAKAEKAAGDKDAYVVALPGKGVTAKIGQGDALGAAWTRGHYLIMTWVQTPNGKPVPAKSKKRARIFAQNTVNGSNLGPALHYRDAMGKPPN</sequence>
<gene>
    <name evidence="2" type="ORF">EDD29_8901</name>
</gene>
<dbReference type="Proteomes" id="UP000272400">
    <property type="component" value="Unassembled WGS sequence"/>
</dbReference>